<dbReference type="SUPFAM" id="SSF118290">
    <property type="entry name" value="WRKY DNA-binding domain"/>
    <property type="match status" value="1"/>
</dbReference>
<evidence type="ECO:0000256" key="5">
    <source>
        <dbReference type="ARBA" id="ARBA00023242"/>
    </source>
</evidence>
<dbReference type="InterPro" id="IPR036576">
    <property type="entry name" value="WRKY_dom_sf"/>
</dbReference>
<dbReference type="PANTHER" id="PTHR32096:SF80">
    <property type="entry name" value="WRKY TRANSCRIPTION FACTOR 27-RELATED"/>
    <property type="match status" value="1"/>
</dbReference>
<keyword evidence="5" id="KW-0539">Nucleus</keyword>
<reference evidence="7 8" key="1">
    <citation type="submission" date="2023-01" db="EMBL/GenBank/DDBJ databases">
        <authorList>
            <person name="Kreplak J."/>
        </authorList>
    </citation>
    <scope>NUCLEOTIDE SEQUENCE [LARGE SCALE GENOMIC DNA]</scope>
</reference>
<proteinExistence type="predicted"/>
<keyword evidence="8" id="KW-1185">Reference proteome</keyword>
<evidence type="ECO:0000313" key="7">
    <source>
        <dbReference type="EMBL" id="CAI8619503.1"/>
    </source>
</evidence>
<dbReference type="PROSITE" id="PS50811">
    <property type="entry name" value="WRKY"/>
    <property type="match status" value="1"/>
</dbReference>
<dbReference type="PANTHER" id="PTHR32096">
    <property type="entry name" value="WRKY TRANSCRIPTION FACTOR 30-RELATED-RELATED"/>
    <property type="match status" value="1"/>
</dbReference>
<name>A0AAV1BCQ3_VICFA</name>
<accession>A0AAV1BCQ3</accession>
<keyword evidence="2" id="KW-0805">Transcription regulation</keyword>
<protein>
    <recommendedName>
        <fullName evidence="6">WRKY domain-containing protein</fullName>
    </recommendedName>
</protein>
<dbReference type="EMBL" id="OX451741">
    <property type="protein sequence ID" value="CAI8619503.1"/>
    <property type="molecule type" value="Genomic_DNA"/>
</dbReference>
<organism evidence="7 8">
    <name type="scientific">Vicia faba</name>
    <name type="common">Broad bean</name>
    <name type="synonym">Faba vulgaris</name>
    <dbReference type="NCBI Taxonomy" id="3906"/>
    <lineage>
        <taxon>Eukaryota</taxon>
        <taxon>Viridiplantae</taxon>
        <taxon>Streptophyta</taxon>
        <taxon>Embryophyta</taxon>
        <taxon>Tracheophyta</taxon>
        <taxon>Spermatophyta</taxon>
        <taxon>Magnoliopsida</taxon>
        <taxon>eudicotyledons</taxon>
        <taxon>Gunneridae</taxon>
        <taxon>Pentapetalae</taxon>
        <taxon>rosids</taxon>
        <taxon>fabids</taxon>
        <taxon>Fabales</taxon>
        <taxon>Fabaceae</taxon>
        <taxon>Papilionoideae</taxon>
        <taxon>50 kb inversion clade</taxon>
        <taxon>NPAAA clade</taxon>
        <taxon>Hologalegina</taxon>
        <taxon>IRL clade</taxon>
        <taxon>Fabeae</taxon>
        <taxon>Vicia</taxon>
    </lineage>
</organism>
<dbReference type="GO" id="GO:0000976">
    <property type="term" value="F:transcription cis-regulatory region binding"/>
    <property type="evidence" value="ECO:0007669"/>
    <property type="project" value="TreeGrafter"/>
</dbReference>
<dbReference type="Gene3D" id="2.20.25.80">
    <property type="entry name" value="WRKY domain"/>
    <property type="match status" value="1"/>
</dbReference>
<dbReference type="InterPro" id="IPR044810">
    <property type="entry name" value="WRKY_plant"/>
</dbReference>
<evidence type="ECO:0000259" key="6">
    <source>
        <dbReference type="PROSITE" id="PS50811"/>
    </source>
</evidence>
<comment type="subcellular location">
    <subcellularLocation>
        <location evidence="1">Nucleus</location>
    </subcellularLocation>
</comment>
<dbReference type="Proteomes" id="UP001157006">
    <property type="component" value="Chromosome 6"/>
</dbReference>
<keyword evidence="4" id="KW-0804">Transcription</keyword>
<dbReference type="GO" id="GO:0005634">
    <property type="term" value="C:nucleus"/>
    <property type="evidence" value="ECO:0007669"/>
    <property type="project" value="UniProtKB-SubCell"/>
</dbReference>
<evidence type="ECO:0000256" key="4">
    <source>
        <dbReference type="ARBA" id="ARBA00023163"/>
    </source>
</evidence>
<sequence>MDELAFFMDWDLEAINETPTTNNTNTYFSQLFSDLQHDEDLLFHNFPEFSETANVLIDEFQELCKPFYPLSSQTILTNSMIVPKQLEELKEIQVSDEKVASQDPQVSAVSKYIKSKKKKNKSTVKKVTAMDGTLCDAWAWRKYGQKPIKGSPYPRSYYRCSSSKGCSAKKQVEKNHLDPRVYLVTYSAEHNHPQPTRRNSLAGSSRKNNLLATHSSTAPLMKIEDEVTVMTSVQKMEKDEEDQHLLEWLEGAQLCDDGWIPKKELDEYFIGLDKYQ</sequence>
<evidence type="ECO:0000256" key="2">
    <source>
        <dbReference type="ARBA" id="ARBA00023015"/>
    </source>
</evidence>
<gene>
    <name evidence="7" type="ORF">VFH_VI174040</name>
</gene>
<evidence type="ECO:0000313" key="8">
    <source>
        <dbReference type="Proteomes" id="UP001157006"/>
    </source>
</evidence>
<evidence type="ECO:0000256" key="1">
    <source>
        <dbReference type="ARBA" id="ARBA00004123"/>
    </source>
</evidence>
<dbReference type="InterPro" id="IPR003657">
    <property type="entry name" value="WRKY_dom"/>
</dbReference>
<feature type="domain" description="WRKY" evidence="6">
    <location>
        <begin position="129"/>
        <end position="195"/>
    </location>
</feature>
<keyword evidence="3" id="KW-0238">DNA-binding</keyword>
<dbReference type="GO" id="GO:0003700">
    <property type="term" value="F:DNA-binding transcription factor activity"/>
    <property type="evidence" value="ECO:0007669"/>
    <property type="project" value="InterPro"/>
</dbReference>
<dbReference type="SMART" id="SM00774">
    <property type="entry name" value="WRKY"/>
    <property type="match status" value="1"/>
</dbReference>
<evidence type="ECO:0000256" key="3">
    <source>
        <dbReference type="ARBA" id="ARBA00023125"/>
    </source>
</evidence>
<dbReference type="AlphaFoldDB" id="A0AAV1BCQ3"/>
<dbReference type="Pfam" id="PF03106">
    <property type="entry name" value="WRKY"/>
    <property type="match status" value="1"/>
</dbReference>